<evidence type="ECO:0000256" key="7">
    <source>
        <dbReference type="ARBA" id="ARBA00060749"/>
    </source>
</evidence>
<gene>
    <name evidence="10" type="ORF">TVD_08565</name>
</gene>
<evidence type="ECO:0000256" key="6">
    <source>
        <dbReference type="ARBA" id="ARBA00053369"/>
    </source>
</evidence>
<dbReference type="KEGG" id="tvr:TVD_08565"/>
<comment type="similarity">
    <text evidence="7 9">Belongs to the Maf family. YceF subfamily.</text>
</comment>
<dbReference type="OrthoDB" id="9813694at2"/>
<comment type="function">
    <text evidence="6 9">Nucleoside triphosphate pyrophosphatase that hydrolyzes 7-methyl-GTP (m(7)GTP). May have a dual role in cell division arrest and in preventing the incorporation of modified nucleotides into cellular nucleic acids.</text>
</comment>
<dbReference type="InterPro" id="IPR003697">
    <property type="entry name" value="Maf-like"/>
</dbReference>
<organism evidence="10 11">
    <name type="scientific">Thioalkalivibrio versutus</name>
    <dbReference type="NCBI Taxonomy" id="106634"/>
    <lineage>
        <taxon>Bacteria</taxon>
        <taxon>Pseudomonadati</taxon>
        <taxon>Pseudomonadota</taxon>
        <taxon>Gammaproteobacteria</taxon>
        <taxon>Chromatiales</taxon>
        <taxon>Ectothiorhodospiraceae</taxon>
        <taxon>Thioalkalivibrio</taxon>
    </lineage>
</organism>
<dbReference type="GO" id="GO:0047429">
    <property type="term" value="F:nucleoside triphosphate diphosphatase activity"/>
    <property type="evidence" value="ECO:0007669"/>
    <property type="project" value="InterPro"/>
</dbReference>
<comment type="catalytic activity">
    <reaction evidence="5 9">
        <text>N(7)-methyl-GTP + H2O = N(7)-methyl-GMP + diphosphate + H(+)</text>
        <dbReference type="Rhea" id="RHEA:58744"/>
        <dbReference type="ChEBI" id="CHEBI:15377"/>
        <dbReference type="ChEBI" id="CHEBI:15378"/>
        <dbReference type="ChEBI" id="CHEBI:33019"/>
        <dbReference type="ChEBI" id="CHEBI:58285"/>
        <dbReference type="ChEBI" id="CHEBI:87133"/>
    </reaction>
</comment>
<dbReference type="Gene3D" id="3.90.950.10">
    <property type="match status" value="1"/>
</dbReference>
<keyword evidence="3 9" id="KW-0378">Hydrolase</keyword>
<dbReference type="STRING" id="106634.TVD_08565"/>
<evidence type="ECO:0000256" key="1">
    <source>
        <dbReference type="ARBA" id="ARBA00004496"/>
    </source>
</evidence>
<dbReference type="PATRIC" id="fig|106634.4.peg.1752"/>
<feature type="site" description="Important for substrate specificity" evidence="9">
    <location>
        <position position="74"/>
    </location>
</feature>
<comment type="caution">
    <text evidence="9">Lacks conserved residue(s) required for the propagation of feature annotation.</text>
</comment>
<comment type="subcellular location">
    <subcellularLocation>
        <location evidence="1 9">Cytoplasm</location>
    </subcellularLocation>
</comment>
<dbReference type="GO" id="GO:0005737">
    <property type="term" value="C:cytoplasm"/>
    <property type="evidence" value="ECO:0007669"/>
    <property type="project" value="UniProtKB-SubCell"/>
</dbReference>
<evidence type="ECO:0000256" key="2">
    <source>
        <dbReference type="ARBA" id="ARBA00022490"/>
    </source>
</evidence>
<dbReference type="PANTHER" id="PTHR43213:SF10">
    <property type="entry name" value="7-METHYL-GTP PYROPHOSPHATASE"/>
    <property type="match status" value="1"/>
</dbReference>
<proteinExistence type="inferred from homology"/>
<evidence type="ECO:0000256" key="4">
    <source>
        <dbReference type="ARBA" id="ARBA00023080"/>
    </source>
</evidence>
<feature type="active site" description="Proton acceptor" evidence="9">
    <location>
        <position position="73"/>
    </location>
</feature>
<dbReference type="InterPro" id="IPR029001">
    <property type="entry name" value="ITPase-like_fam"/>
</dbReference>
<dbReference type="EMBL" id="CP011367">
    <property type="protein sequence ID" value="AKJ95406.1"/>
    <property type="molecule type" value="Genomic_DNA"/>
</dbReference>
<keyword evidence="2 9" id="KW-0963">Cytoplasm</keyword>
<dbReference type="FunFam" id="3.90.950.10:FF:000005">
    <property type="entry name" value="7-methyl-GTP pyrophosphatase"/>
    <property type="match status" value="1"/>
</dbReference>
<dbReference type="CDD" id="cd00555">
    <property type="entry name" value="Maf"/>
    <property type="match status" value="1"/>
</dbReference>
<dbReference type="PANTHER" id="PTHR43213">
    <property type="entry name" value="BIFUNCTIONAL DTTP/UTP PYROPHOSPHATASE/METHYLTRANSFERASE PROTEIN-RELATED"/>
    <property type="match status" value="1"/>
</dbReference>
<dbReference type="RefSeq" id="WP_047251363.1">
    <property type="nucleotide sequence ID" value="NZ_CP011367.1"/>
</dbReference>
<protein>
    <recommendedName>
        <fullName evidence="8 9">7-methyl-GTP pyrophosphatase</fullName>
        <shortName evidence="9">m(7)GTP pyrophosphatase</shortName>
        <ecNumber evidence="9">3.6.1.-</ecNumber>
    </recommendedName>
</protein>
<evidence type="ECO:0000313" key="11">
    <source>
        <dbReference type="Proteomes" id="UP000064201"/>
    </source>
</evidence>
<keyword evidence="11" id="KW-1185">Reference proteome</keyword>
<dbReference type="AlphaFoldDB" id="A0A0G3G994"/>
<dbReference type="HAMAP" id="MF_00528">
    <property type="entry name" value="Maf"/>
    <property type="match status" value="1"/>
</dbReference>
<evidence type="ECO:0000256" key="9">
    <source>
        <dbReference type="HAMAP-Rule" id="MF_00528"/>
    </source>
</evidence>
<name>A0A0G3G994_9GAMM</name>
<dbReference type="Pfam" id="PF02545">
    <property type="entry name" value="Maf"/>
    <property type="match status" value="1"/>
</dbReference>
<keyword evidence="4 9" id="KW-0546">Nucleotide metabolism</keyword>
<dbReference type="PIRSF" id="PIRSF006305">
    <property type="entry name" value="Maf"/>
    <property type="match status" value="1"/>
</dbReference>
<evidence type="ECO:0000256" key="3">
    <source>
        <dbReference type="ARBA" id="ARBA00022801"/>
    </source>
</evidence>
<dbReference type="SUPFAM" id="SSF52972">
    <property type="entry name" value="ITPase-like"/>
    <property type="match status" value="1"/>
</dbReference>
<comment type="cofactor">
    <cofactor evidence="9">
        <name>a divalent metal cation</name>
        <dbReference type="ChEBI" id="CHEBI:60240"/>
    </cofactor>
</comment>
<evidence type="ECO:0000256" key="5">
    <source>
        <dbReference type="ARBA" id="ARBA00050213"/>
    </source>
</evidence>
<dbReference type="NCBIfam" id="TIGR00172">
    <property type="entry name" value="maf"/>
    <property type="match status" value="1"/>
</dbReference>
<dbReference type="EC" id="3.6.1.-" evidence="9"/>
<evidence type="ECO:0000256" key="8">
    <source>
        <dbReference type="ARBA" id="ARBA00068163"/>
    </source>
</evidence>
<accession>A0A0G3G994</accession>
<dbReference type="GO" id="GO:0009117">
    <property type="term" value="P:nucleotide metabolic process"/>
    <property type="evidence" value="ECO:0007669"/>
    <property type="project" value="UniProtKB-KW"/>
</dbReference>
<feature type="site" description="Important for substrate specificity" evidence="9">
    <location>
        <position position="16"/>
    </location>
</feature>
<dbReference type="Proteomes" id="UP000064201">
    <property type="component" value="Chromosome"/>
</dbReference>
<feature type="site" description="Important for substrate specificity" evidence="9">
    <location>
        <position position="158"/>
    </location>
</feature>
<sequence>MADTARRLVLASTSRYRAELLERLHLPFETARPAVDETPLAHELPEAMVARLAEAKARAVADVYPDHLVIGSDQNASHAGHILGKPGDSVRAEAQLAALSGETVTFHTGLCLLDTATGKVRTGQVPFTVTFRELSAEEIRRYVALDQPLDCAGSFKSEGLGISLFARMSGDDPTALVGLPLITLGNWLREAGVAVPPAAA</sequence>
<evidence type="ECO:0000313" key="10">
    <source>
        <dbReference type="EMBL" id="AKJ95406.1"/>
    </source>
</evidence>
<reference evidence="10 11" key="1">
    <citation type="submission" date="2015-04" db="EMBL/GenBank/DDBJ databases">
        <title>Complete Sequence for the Genome of the Thioalkalivibrio versutus D301.</title>
        <authorList>
            <person name="Mu T."/>
            <person name="Zhou J."/>
            <person name="Xu X."/>
        </authorList>
    </citation>
    <scope>NUCLEOTIDE SEQUENCE [LARGE SCALE GENOMIC DNA]</scope>
    <source>
        <strain evidence="10 11">D301</strain>
    </source>
</reference>